<accession>X1JU78</accession>
<proteinExistence type="predicted"/>
<comment type="caution">
    <text evidence="1">The sequence shown here is derived from an EMBL/GenBank/DDBJ whole genome shotgun (WGS) entry which is preliminary data.</text>
</comment>
<reference evidence="1" key="1">
    <citation type="journal article" date="2014" name="Front. Microbiol.">
        <title>High frequency of phylogenetically diverse reductive dehalogenase-homologous genes in deep subseafloor sedimentary metagenomes.</title>
        <authorList>
            <person name="Kawai M."/>
            <person name="Futagami T."/>
            <person name="Toyoda A."/>
            <person name="Takaki Y."/>
            <person name="Nishi S."/>
            <person name="Hori S."/>
            <person name="Arai W."/>
            <person name="Tsubouchi T."/>
            <person name="Morono Y."/>
            <person name="Uchiyama I."/>
            <person name="Ito T."/>
            <person name="Fujiyama A."/>
            <person name="Inagaki F."/>
            <person name="Takami H."/>
        </authorList>
    </citation>
    <scope>NUCLEOTIDE SEQUENCE</scope>
    <source>
        <strain evidence="1">Expedition CK06-06</strain>
    </source>
</reference>
<dbReference type="EMBL" id="BARU01033956">
    <property type="protein sequence ID" value="GAH73363.1"/>
    <property type="molecule type" value="Genomic_DNA"/>
</dbReference>
<organism evidence="1">
    <name type="scientific">marine sediment metagenome</name>
    <dbReference type="NCBI Taxonomy" id="412755"/>
    <lineage>
        <taxon>unclassified sequences</taxon>
        <taxon>metagenomes</taxon>
        <taxon>ecological metagenomes</taxon>
    </lineage>
</organism>
<feature type="non-terminal residue" evidence="1">
    <location>
        <position position="1"/>
    </location>
</feature>
<evidence type="ECO:0000313" key="1">
    <source>
        <dbReference type="EMBL" id="GAH73363.1"/>
    </source>
</evidence>
<name>X1JU78_9ZZZZ</name>
<gene>
    <name evidence="1" type="ORF">S03H2_53353</name>
</gene>
<dbReference type="AlphaFoldDB" id="X1JU78"/>
<protein>
    <submittedName>
        <fullName evidence="1">Uncharacterized protein</fullName>
    </submittedName>
</protein>
<sequence length="36" mass="4374">VFKDRKIIRKNPAIQIFRDQSRLFYDYASQFGLLII</sequence>